<evidence type="ECO:0000256" key="1">
    <source>
        <dbReference type="ARBA" id="ARBA00004651"/>
    </source>
</evidence>
<dbReference type="InterPro" id="IPR010559">
    <property type="entry name" value="Sig_transdc_His_kin_internal"/>
</dbReference>
<keyword evidence="8" id="KW-0067">ATP-binding</keyword>
<evidence type="ECO:0000259" key="13">
    <source>
        <dbReference type="PROSITE" id="PS50885"/>
    </source>
</evidence>
<name>A0A7V7QHL3_9FIRM</name>
<evidence type="ECO:0000256" key="4">
    <source>
        <dbReference type="ARBA" id="ARBA00022679"/>
    </source>
</evidence>
<dbReference type="GO" id="GO:0005886">
    <property type="term" value="C:plasma membrane"/>
    <property type="evidence" value="ECO:0007669"/>
    <property type="project" value="UniProtKB-SubCell"/>
</dbReference>
<protein>
    <submittedName>
        <fullName evidence="14">HAMP domain-containing protein</fullName>
    </submittedName>
</protein>
<feature type="transmembrane region" description="Helical" evidence="12">
    <location>
        <begin position="12"/>
        <end position="36"/>
    </location>
</feature>
<dbReference type="SMART" id="SM00387">
    <property type="entry name" value="HATPase_c"/>
    <property type="match status" value="1"/>
</dbReference>
<keyword evidence="15" id="KW-1185">Reference proteome</keyword>
<dbReference type="Proteomes" id="UP000461768">
    <property type="component" value="Unassembled WGS sequence"/>
</dbReference>
<keyword evidence="11 12" id="KW-0472">Membrane</keyword>
<dbReference type="GO" id="GO:0005524">
    <property type="term" value="F:ATP binding"/>
    <property type="evidence" value="ECO:0007669"/>
    <property type="project" value="UniProtKB-KW"/>
</dbReference>
<feature type="transmembrane region" description="Helical" evidence="12">
    <location>
        <begin position="301"/>
        <end position="324"/>
    </location>
</feature>
<keyword evidence="5 12" id="KW-0812">Transmembrane</keyword>
<dbReference type="InterPro" id="IPR003594">
    <property type="entry name" value="HATPase_dom"/>
</dbReference>
<sequence>MIKKYITSIKARIITLTLLYALVISIVIVSIFFYIFQTFLQKNLIRSTEFNLQLVSDTISNDMNQLIYFTRWCCSNNIINSYLTFEEEDDKLISLNAFKRLNEEYNNNKSKKFIERVVIAKNNGKFLQLVSTVASSKMNASDLVEESSFFDTLIEYDGFKWIGIVDNPFQPYTKGNAKIIPIIRPILDSHGTEVVGFVYIGISADIITSYFAEYNLPSDSSLYLTIWDKVYEIQKDTITLVDSFVKKNALENVANNRDTLVYLADTPTSQNRIMVSCPASLKGWYLSSSLSKKELFQQRQYYHFFIYLILLLLVGLGIGLIMFFNKTVNSPITKIRKKLGDIAAGDFSYDASIEWEHELGEIGRGINHLSREITLLMDKRIEDEKQQKDLEYQILLSQINPHFLYNTLNSIKWMATIQQAEGIAEMITSLARLMKNISKSTTQLITIDEELTLLKDYFIIQQYRYGGAVSIEYRIDESVYDCKILRFTLQPLVENALFHGIEPKGGTGKIIITITTNHLSEISVEIMDNGIGMTKEQIAKSLFSKENHDTSDFFKKIGISNVNRRLKYEFGEQYGITITSTLGEYTKMHITLPYVV</sequence>
<evidence type="ECO:0000256" key="2">
    <source>
        <dbReference type="ARBA" id="ARBA00022475"/>
    </source>
</evidence>
<evidence type="ECO:0000256" key="6">
    <source>
        <dbReference type="ARBA" id="ARBA00022741"/>
    </source>
</evidence>
<keyword evidence="9 12" id="KW-1133">Transmembrane helix</keyword>
<reference evidence="14 15" key="1">
    <citation type="submission" date="2019-09" db="EMBL/GenBank/DDBJ databases">
        <authorList>
            <person name="Valk L.C."/>
        </authorList>
    </citation>
    <scope>NUCLEOTIDE SEQUENCE [LARGE SCALE GENOMIC DNA]</scope>
    <source>
        <strain evidence="14">GalUA</strain>
    </source>
</reference>
<dbReference type="InterPro" id="IPR036890">
    <property type="entry name" value="HATPase_C_sf"/>
</dbReference>
<comment type="caution">
    <text evidence="14">The sequence shown here is derived from an EMBL/GenBank/DDBJ whole genome shotgun (WGS) entry which is preliminary data.</text>
</comment>
<dbReference type="PROSITE" id="PS50885">
    <property type="entry name" value="HAMP"/>
    <property type="match status" value="1"/>
</dbReference>
<dbReference type="GO" id="GO:0000155">
    <property type="term" value="F:phosphorelay sensor kinase activity"/>
    <property type="evidence" value="ECO:0007669"/>
    <property type="project" value="InterPro"/>
</dbReference>
<dbReference type="Pfam" id="PF06580">
    <property type="entry name" value="His_kinase"/>
    <property type="match status" value="1"/>
</dbReference>
<keyword evidence="7" id="KW-0418">Kinase</keyword>
<accession>A0A7V7QHL3</accession>
<evidence type="ECO:0000256" key="8">
    <source>
        <dbReference type="ARBA" id="ARBA00022840"/>
    </source>
</evidence>
<dbReference type="RefSeq" id="WP_151148545.1">
    <property type="nucleotide sequence ID" value="NZ_WAGX01000008.1"/>
</dbReference>
<evidence type="ECO:0000256" key="12">
    <source>
        <dbReference type="SAM" id="Phobius"/>
    </source>
</evidence>
<reference evidence="14 15" key="2">
    <citation type="submission" date="2020-02" db="EMBL/GenBank/DDBJ databases">
        <title>Candidatus Galacturonibacter soehngenii shows hetero-acetogenic catabolism of galacturonic acid but lacks a canonical carbon monoxide dehydrogenase/acetyl-CoA synthase complex.</title>
        <authorList>
            <person name="Diender M."/>
            <person name="Stouten G.R."/>
            <person name="Petersen J.F."/>
            <person name="Nielsen P.H."/>
            <person name="Dueholm M.S."/>
            <person name="Pronk J.T."/>
            <person name="Van Loosdrecht M.C.M."/>
        </authorList>
    </citation>
    <scope>NUCLEOTIDE SEQUENCE [LARGE SCALE GENOMIC DNA]</scope>
    <source>
        <strain evidence="14">GalUA</strain>
    </source>
</reference>
<evidence type="ECO:0000313" key="15">
    <source>
        <dbReference type="Proteomes" id="UP000461768"/>
    </source>
</evidence>
<gene>
    <name evidence="14" type="ORF">F7O84_18405</name>
</gene>
<dbReference type="EMBL" id="WAGX01000008">
    <property type="protein sequence ID" value="KAB1434458.1"/>
    <property type="molecule type" value="Genomic_DNA"/>
</dbReference>
<keyword evidence="4" id="KW-0808">Transferase</keyword>
<evidence type="ECO:0000256" key="10">
    <source>
        <dbReference type="ARBA" id="ARBA00023012"/>
    </source>
</evidence>
<dbReference type="Pfam" id="PF02518">
    <property type="entry name" value="HATPase_c"/>
    <property type="match status" value="1"/>
</dbReference>
<keyword evidence="2" id="KW-1003">Cell membrane</keyword>
<evidence type="ECO:0000256" key="5">
    <source>
        <dbReference type="ARBA" id="ARBA00022692"/>
    </source>
</evidence>
<evidence type="ECO:0000256" key="9">
    <source>
        <dbReference type="ARBA" id="ARBA00022989"/>
    </source>
</evidence>
<dbReference type="InterPro" id="IPR003660">
    <property type="entry name" value="HAMP_dom"/>
</dbReference>
<keyword evidence="3" id="KW-0597">Phosphoprotein</keyword>
<dbReference type="Gene3D" id="6.10.340.10">
    <property type="match status" value="1"/>
</dbReference>
<dbReference type="AlphaFoldDB" id="A0A7V7QHL3"/>
<proteinExistence type="predicted"/>
<dbReference type="PANTHER" id="PTHR34220">
    <property type="entry name" value="SENSOR HISTIDINE KINASE YPDA"/>
    <property type="match status" value="1"/>
</dbReference>
<evidence type="ECO:0000256" key="7">
    <source>
        <dbReference type="ARBA" id="ARBA00022777"/>
    </source>
</evidence>
<evidence type="ECO:0000256" key="3">
    <source>
        <dbReference type="ARBA" id="ARBA00022553"/>
    </source>
</evidence>
<organism evidence="14 15">
    <name type="scientific">Candidatus Galacturonatibacter soehngenii</name>
    <dbReference type="NCBI Taxonomy" id="2307010"/>
    <lineage>
        <taxon>Bacteria</taxon>
        <taxon>Bacillati</taxon>
        <taxon>Bacillota</taxon>
        <taxon>Clostridia</taxon>
        <taxon>Lachnospirales</taxon>
        <taxon>Lachnospiraceae</taxon>
        <taxon>Candidatus Galacturonatibacter</taxon>
    </lineage>
</organism>
<comment type="subcellular location">
    <subcellularLocation>
        <location evidence="1">Cell membrane</location>
        <topology evidence="1">Multi-pass membrane protein</topology>
    </subcellularLocation>
</comment>
<dbReference type="PANTHER" id="PTHR34220:SF11">
    <property type="entry name" value="SENSOR PROTEIN KINASE HPTS"/>
    <property type="match status" value="1"/>
</dbReference>
<dbReference type="Gene3D" id="3.30.565.10">
    <property type="entry name" value="Histidine kinase-like ATPase, C-terminal domain"/>
    <property type="match status" value="1"/>
</dbReference>
<dbReference type="SUPFAM" id="SSF55874">
    <property type="entry name" value="ATPase domain of HSP90 chaperone/DNA topoisomerase II/histidine kinase"/>
    <property type="match status" value="1"/>
</dbReference>
<dbReference type="OrthoDB" id="9809348at2"/>
<evidence type="ECO:0000256" key="11">
    <source>
        <dbReference type="ARBA" id="ARBA00023136"/>
    </source>
</evidence>
<dbReference type="CDD" id="cd06225">
    <property type="entry name" value="HAMP"/>
    <property type="match status" value="1"/>
</dbReference>
<feature type="domain" description="HAMP" evidence="13">
    <location>
        <begin position="326"/>
        <end position="378"/>
    </location>
</feature>
<keyword evidence="6" id="KW-0547">Nucleotide-binding</keyword>
<evidence type="ECO:0000313" key="14">
    <source>
        <dbReference type="EMBL" id="KAB1434458.1"/>
    </source>
</evidence>
<keyword evidence="10" id="KW-0902">Two-component regulatory system</keyword>
<dbReference type="InterPro" id="IPR050640">
    <property type="entry name" value="Bact_2-comp_sensor_kinase"/>
</dbReference>